<name>A0AC35GQQ1_9BILA</name>
<accession>A0AC35GQQ1</accession>
<dbReference type="Proteomes" id="UP000887580">
    <property type="component" value="Unplaced"/>
</dbReference>
<sequence length="90" mass="9972">MWSPIGLELVNPFGVPLLNTIILNKSCTIRILLTVFLAILFTGIQGIEYKEASFSISDGIFGSCFYLATGFHGLHVLFGGLFLFFNILRL</sequence>
<evidence type="ECO:0000313" key="1">
    <source>
        <dbReference type="Proteomes" id="UP000887580"/>
    </source>
</evidence>
<proteinExistence type="predicted"/>
<dbReference type="WBParaSite" id="PS1159_v2.g7837.t1">
    <property type="protein sequence ID" value="PS1159_v2.g7837.t1"/>
    <property type="gene ID" value="PS1159_v2.g7837"/>
</dbReference>
<reference evidence="2" key="1">
    <citation type="submission" date="2022-11" db="UniProtKB">
        <authorList>
            <consortium name="WormBaseParasite"/>
        </authorList>
    </citation>
    <scope>IDENTIFICATION</scope>
</reference>
<evidence type="ECO:0000313" key="2">
    <source>
        <dbReference type="WBParaSite" id="PS1159_v2.g7837.t1"/>
    </source>
</evidence>
<organism evidence="1 2">
    <name type="scientific">Panagrolaimus sp. PS1159</name>
    <dbReference type="NCBI Taxonomy" id="55785"/>
    <lineage>
        <taxon>Eukaryota</taxon>
        <taxon>Metazoa</taxon>
        <taxon>Ecdysozoa</taxon>
        <taxon>Nematoda</taxon>
        <taxon>Chromadorea</taxon>
        <taxon>Rhabditida</taxon>
        <taxon>Tylenchina</taxon>
        <taxon>Panagrolaimomorpha</taxon>
        <taxon>Panagrolaimoidea</taxon>
        <taxon>Panagrolaimidae</taxon>
        <taxon>Panagrolaimus</taxon>
    </lineage>
</organism>
<protein>
    <submittedName>
        <fullName evidence="2">Cytochrome c oxidase subunit 3</fullName>
    </submittedName>
</protein>